<organism evidence="3 4">
    <name type="scientific">Streblomastix strix</name>
    <dbReference type="NCBI Taxonomy" id="222440"/>
    <lineage>
        <taxon>Eukaryota</taxon>
        <taxon>Metamonada</taxon>
        <taxon>Preaxostyla</taxon>
        <taxon>Oxymonadida</taxon>
        <taxon>Streblomastigidae</taxon>
        <taxon>Streblomastix</taxon>
    </lineage>
</organism>
<protein>
    <submittedName>
        <fullName evidence="3">Uncharacterized protein</fullName>
    </submittedName>
</protein>
<comment type="caution">
    <text evidence="3">The sequence shown here is derived from an EMBL/GenBank/DDBJ whole genome shotgun (WGS) entry which is preliminary data.</text>
</comment>
<dbReference type="Proteomes" id="UP000324800">
    <property type="component" value="Unassembled WGS sequence"/>
</dbReference>
<reference evidence="3 4" key="1">
    <citation type="submission" date="2019-03" db="EMBL/GenBank/DDBJ databases">
        <title>Single cell metagenomics reveals metabolic interactions within the superorganism composed of flagellate Streblomastix strix and complex community of Bacteroidetes bacteria on its surface.</title>
        <authorList>
            <person name="Treitli S.C."/>
            <person name="Kolisko M."/>
            <person name="Husnik F."/>
            <person name="Keeling P."/>
            <person name="Hampl V."/>
        </authorList>
    </citation>
    <scope>NUCLEOTIDE SEQUENCE [LARGE SCALE GENOMIC DNA]</scope>
    <source>
        <strain evidence="3">ST1C</strain>
    </source>
</reference>
<evidence type="ECO:0000256" key="1">
    <source>
        <dbReference type="SAM" id="Coils"/>
    </source>
</evidence>
<dbReference type="AlphaFoldDB" id="A0A5J4WZ38"/>
<keyword evidence="1" id="KW-0175">Coiled coil</keyword>
<feature type="compositionally biased region" description="Low complexity" evidence="2">
    <location>
        <begin position="199"/>
        <end position="208"/>
    </location>
</feature>
<evidence type="ECO:0000313" key="4">
    <source>
        <dbReference type="Proteomes" id="UP000324800"/>
    </source>
</evidence>
<gene>
    <name evidence="3" type="ORF">EZS28_004693</name>
</gene>
<feature type="compositionally biased region" description="Polar residues" evidence="2">
    <location>
        <begin position="162"/>
        <end position="184"/>
    </location>
</feature>
<sequence>MRNLLTTPNGDQQLPGGQESIEKKKPTKKKTAKQKQEEEERKKREKIVQKEMKWYGRTTPKGVNPMNPYNAILDDNCDYVDNEENQRVIERNMGPSGQMDEKLKEIMIQRRKLREEKIQVEKAKADLAAQEERLREMQQSSLGIKEYRTATAKQHLPDFPNTPLSQTSPSPSRTKSAQVQQRDMIQTAPIYESPKSKSRSPPKSSSASRRNKSPNQSVGSRDRNYYDDDRIRKRKEDYMRRQSPSNQYSYPVRDDKYQSDYYDGYGRQSGQRRQVKGKGYQRQAWDDDQYPSQQPQWLNQNSPPQKNESYLPPIFQPGPSNAVVSVKTYNGTSQQQANNNNNKNDKIILPQMNTSSNSPIRPNSSGPVFGVNYVGPEGIPGLYPNEDVMLKFQIELPEFDQLLSEVEKEEIEELKKKRQIEINLNNTGKSSGNSNSVDISLFVAPSLQKAYMDAQDKLRAFWTVLFVPQANRLIFQPYFIDGDVSTLVPISNQQLTVVNADSSSHLHSPTLSAYRVLSNEIRRLMPVIDARTDLASMLVVRRTLQTSFQRKILQAENQLVEFDNYQVQLRQKEEDRKKRNRLIQRELTPSEKQADEALEAEEQYQAEENKLALKRKHVEIKDLYQQIESTTAECRQGLKDWKIKLDWNTSVILFTGRNEDEDLENQDVEFRQTFHKLMQLMLERGSIEF</sequence>
<feature type="region of interest" description="Disordered" evidence="2">
    <location>
        <begin position="128"/>
        <end position="317"/>
    </location>
</feature>
<name>A0A5J4WZ38_9EUKA</name>
<dbReference type="EMBL" id="SNRW01000683">
    <property type="protein sequence ID" value="KAA6399782.1"/>
    <property type="molecule type" value="Genomic_DNA"/>
</dbReference>
<feature type="region of interest" description="Disordered" evidence="2">
    <location>
        <begin position="1"/>
        <end position="45"/>
    </location>
</feature>
<proteinExistence type="predicted"/>
<feature type="compositionally biased region" description="Polar residues" evidence="2">
    <location>
        <begin position="290"/>
        <end position="308"/>
    </location>
</feature>
<accession>A0A5J4WZ38</accession>
<feature type="compositionally biased region" description="Basic and acidic residues" evidence="2">
    <location>
        <begin position="220"/>
        <end position="240"/>
    </location>
</feature>
<evidence type="ECO:0000313" key="3">
    <source>
        <dbReference type="EMBL" id="KAA6399782.1"/>
    </source>
</evidence>
<feature type="compositionally biased region" description="Basic and acidic residues" evidence="2">
    <location>
        <begin position="34"/>
        <end position="45"/>
    </location>
</feature>
<feature type="compositionally biased region" description="Polar residues" evidence="2">
    <location>
        <begin position="1"/>
        <end position="12"/>
    </location>
</feature>
<evidence type="ECO:0000256" key="2">
    <source>
        <dbReference type="SAM" id="MobiDB-lite"/>
    </source>
</evidence>
<feature type="coiled-coil region" evidence="1">
    <location>
        <begin position="555"/>
        <end position="617"/>
    </location>
</feature>